<feature type="signal peptide" evidence="2">
    <location>
        <begin position="1"/>
        <end position="23"/>
    </location>
</feature>
<dbReference type="Gene3D" id="2.60.40.1120">
    <property type="entry name" value="Carboxypeptidase-like, regulatory domain"/>
    <property type="match status" value="1"/>
</dbReference>
<evidence type="ECO:0000256" key="2">
    <source>
        <dbReference type="SAM" id="SignalP"/>
    </source>
</evidence>
<keyword evidence="4" id="KW-1185">Reference proteome</keyword>
<dbReference type="EMBL" id="JAGTJJ010000022">
    <property type="protein sequence ID" value="MDC3984588.1"/>
    <property type="molecule type" value="Genomic_DNA"/>
</dbReference>
<organism evidence="3 4">
    <name type="scientific">Polyangium jinanense</name>
    <dbReference type="NCBI Taxonomy" id="2829994"/>
    <lineage>
        <taxon>Bacteria</taxon>
        <taxon>Pseudomonadati</taxon>
        <taxon>Myxococcota</taxon>
        <taxon>Polyangia</taxon>
        <taxon>Polyangiales</taxon>
        <taxon>Polyangiaceae</taxon>
        <taxon>Polyangium</taxon>
    </lineage>
</organism>
<dbReference type="PROSITE" id="PS51257">
    <property type="entry name" value="PROKAR_LIPOPROTEIN"/>
    <property type="match status" value="1"/>
</dbReference>
<keyword evidence="2" id="KW-0732">Signal</keyword>
<dbReference type="AlphaFoldDB" id="A0A9X3X9F7"/>
<feature type="chain" id="PRO_5040810756" description="Carboxypeptidase family protein" evidence="2">
    <location>
        <begin position="24"/>
        <end position="187"/>
    </location>
</feature>
<proteinExistence type="predicted"/>
<evidence type="ECO:0000256" key="1">
    <source>
        <dbReference type="SAM" id="MobiDB-lite"/>
    </source>
</evidence>
<evidence type="ECO:0000313" key="3">
    <source>
        <dbReference type="EMBL" id="MDC3984588.1"/>
    </source>
</evidence>
<feature type="compositionally biased region" description="Pro residues" evidence="1">
    <location>
        <begin position="40"/>
        <end position="65"/>
    </location>
</feature>
<comment type="caution">
    <text evidence="3">The sequence shown here is derived from an EMBL/GenBank/DDBJ whole genome shotgun (WGS) entry which is preliminary data.</text>
</comment>
<gene>
    <name evidence="3" type="ORF">KEG57_29035</name>
</gene>
<sequence>MKARSAIGSILLLLATAACGARATSPGPAPGPVATQGPAPGSPPSNPAAPPPSQAPPAEEPPAPPTEEEKAAANAPPCTHRSLVLVESLVVEVQDASTERPLCDATVTLTSPQGKEILRQPRRPGDCKSSWVVDSAGEYTLRASHPGYAPRSKAVLIERKNCVFQAPGFWLPLSPLKRTPPAGPGGS</sequence>
<dbReference type="RefSeq" id="WP_272459047.1">
    <property type="nucleotide sequence ID" value="NZ_JAGTJJ010000022.1"/>
</dbReference>
<reference evidence="3 4" key="1">
    <citation type="submission" date="2021-04" db="EMBL/GenBank/DDBJ databases">
        <title>Genome analysis of Polyangium sp.</title>
        <authorList>
            <person name="Li Y."/>
            <person name="Wang J."/>
        </authorList>
    </citation>
    <scope>NUCLEOTIDE SEQUENCE [LARGE SCALE GENOMIC DNA]</scope>
    <source>
        <strain evidence="3 4">SDU14</strain>
    </source>
</reference>
<protein>
    <recommendedName>
        <fullName evidence="5">Carboxypeptidase family protein</fullName>
    </recommendedName>
</protein>
<evidence type="ECO:0008006" key="5">
    <source>
        <dbReference type="Google" id="ProtNLM"/>
    </source>
</evidence>
<evidence type="ECO:0000313" key="4">
    <source>
        <dbReference type="Proteomes" id="UP001151081"/>
    </source>
</evidence>
<feature type="region of interest" description="Disordered" evidence="1">
    <location>
        <begin position="21"/>
        <end position="78"/>
    </location>
</feature>
<name>A0A9X3X9F7_9BACT</name>
<accession>A0A9X3X9F7</accession>
<dbReference type="Proteomes" id="UP001151081">
    <property type="component" value="Unassembled WGS sequence"/>
</dbReference>